<proteinExistence type="predicted"/>
<comment type="caution">
    <text evidence="1">The sequence shown here is derived from an EMBL/GenBank/DDBJ whole genome shotgun (WGS) entry which is preliminary data.</text>
</comment>
<dbReference type="EMBL" id="BKCP01001558">
    <property type="protein sequence ID" value="GER27225.1"/>
    <property type="molecule type" value="Genomic_DNA"/>
</dbReference>
<evidence type="ECO:0000313" key="1">
    <source>
        <dbReference type="EMBL" id="GER27225.1"/>
    </source>
</evidence>
<accession>A0A5A7P320</accession>
<evidence type="ECO:0000313" key="2">
    <source>
        <dbReference type="Proteomes" id="UP000325081"/>
    </source>
</evidence>
<dbReference type="AlphaFoldDB" id="A0A5A7P320"/>
<dbReference type="Proteomes" id="UP000325081">
    <property type="component" value="Unassembled WGS sequence"/>
</dbReference>
<keyword evidence="2" id="KW-1185">Reference proteome</keyword>
<reference evidence="2" key="1">
    <citation type="journal article" date="2019" name="Curr. Biol.">
        <title>Genome Sequence of Striga asiatica Provides Insight into the Evolution of Plant Parasitism.</title>
        <authorList>
            <person name="Yoshida S."/>
            <person name="Kim S."/>
            <person name="Wafula E.K."/>
            <person name="Tanskanen J."/>
            <person name="Kim Y.M."/>
            <person name="Honaas L."/>
            <person name="Yang Z."/>
            <person name="Spallek T."/>
            <person name="Conn C.E."/>
            <person name="Ichihashi Y."/>
            <person name="Cheong K."/>
            <person name="Cui S."/>
            <person name="Der J.P."/>
            <person name="Gundlach H."/>
            <person name="Jiao Y."/>
            <person name="Hori C."/>
            <person name="Ishida J.K."/>
            <person name="Kasahara H."/>
            <person name="Kiba T."/>
            <person name="Kim M.S."/>
            <person name="Koo N."/>
            <person name="Laohavisit A."/>
            <person name="Lee Y.H."/>
            <person name="Lumba S."/>
            <person name="McCourt P."/>
            <person name="Mortimer J.C."/>
            <person name="Mutuku J.M."/>
            <person name="Nomura T."/>
            <person name="Sasaki-Sekimoto Y."/>
            <person name="Seto Y."/>
            <person name="Wang Y."/>
            <person name="Wakatake T."/>
            <person name="Sakakibara H."/>
            <person name="Demura T."/>
            <person name="Yamaguchi S."/>
            <person name="Yoneyama K."/>
            <person name="Manabe R.I."/>
            <person name="Nelson D.C."/>
            <person name="Schulman A.H."/>
            <person name="Timko M.P."/>
            <person name="dePamphilis C.W."/>
            <person name="Choi D."/>
            <person name="Shirasu K."/>
        </authorList>
    </citation>
    <scope>NUCLEOTIDE SEQUENCE [LARGE SCALE GENOMIC DNA]</scope>
    <source>
        <strain evidence="2">cv. UVA1</strain>
    </source>
</reference>
<gene>
    <name evidence="1" type="ORF">STAS_02913</name>
</gene>
<protein>
    <submittedName>
        <fullName evidence="1">Cysteine desulfurase</fullName>
    </submittedName>
</protein>
<sequence length="155" mass="16936">MIEFKTGETTWRLLQDLHELGRRVILHDGIQDWGSEFGQPGAEQYPDYSAPGSRVGPETEGFLGPFEEAEADFWMGLDVVQDLVKEGGSEIGGKLEGFEKWAPQSGVSLQEDGGCLRNQLGFLDLDPPVGNGVSFGSLGGFGFNRKSNMFITGKY</sequence>
<name>A0A5A7P320_STRAF</name>
<organism evidence="1 2">
    <name type="scientific">Striga asiatica</name>
    <name type="common">Asiatic witchweed</name>
    <name type="synonym">Buchnera asiatica</name>
    <dbReference type="NCBI Taxonomy" id="4170"/>
    <lineage>
        <taxon>Eukaryota</taxon>
        <taxon>Viridiplantae</taxon>
        <taxon>Streptophyta</taxon>
        <taxon>Embryophyta</taxon>
        <taxon>Tracheophyta</taxon>
        <taxon>Spermatophyta</taxon>
        <taxon>Magnoliopsida</taxon>
        <taxon>eudicotyledons</taxon>
        <taxon>Gunneridae</taxon>
        <taxon>Pentapetalae</taxon>
        <taxon>asterids</taxon>
        <taxon>lamiids</taxon>
        <taxon>Lamiales</taxon>
        <taxon>Orobanchaceae</taxon>
        <taxon>Buchnereae</taxon>
        <taxon>Striga</taxon>
    </lineage>
</organism>